<feature type="transmembrane region" description="Helical" evidence="11">
    <location>
        <begin position="311"/>
        <end position="332"/>
    </location>
</feature>
<reference evidence="13 14" key="1">
    <citation type="submission" date="2019-07" db="EMBL/GenBank/DDBJ databases">
        <title>Genomes of Cafeteria roenbergensis.</title>
        <authorList>
            <person name="Fischer M.G."/>
            <person name="Hackl T."/>
            <person name="Roman M."/>
        </authorList>
    </citation>
    <scope>NUCLEOTIDE SEQUENCE [LARGE SCALE GENOMIC DNA]</scope>
    <source>
        <strain evidence="13 14">RCC970-E3</strain>
    </source>
</reference>
<feature type="compositionally biased region" description="Basic and acidic residues" evidence="10">
    <location>
        <begin position="758"/>
        <end position="773"/>
    </location>
</feature>
<comment type="subcellular location">
    <subcellularLocation>
        <location evidence="1">Cell membrane</location>
        <topology evidence="1">Multi-pass membrane protein</topology>
    </subcellularLocation>
</comment>
<comment type="caution">
    <text evidence="13">The sequence shown here is derived from an EMBL/GenBank/DDBJ whole genome shotgun (WGS) entry which is preliminary data.</text>
</comment>
<feature type="transmembrane region" description="Helical" evidence="11">
    <location>
        <begin position="226"/>
        <end position="247"/>
    </location>
</feature>
<dbReference type="PROSITE" id="PS50042">
    <property type="entry name" value="CNMP_BINDING_3"/>
    <property type="match status" value="1"/>
</dbReference>
<sequence length="1168" mass="122535">MVEFGRSLSEDAGGGEHGGGAFAKDSTGGGLFLVLCLAIGLLTRNVLAPNMPFPYTVILLIIGLGLGALSNVADGSQFQDAVNTWANIDPHTILVVFLPTLIFESAFSVDFHIFRRSFWQLFILAVPGMAIGTGLTAAVGVYLFPYQWSWEASLMFGSILAATDPVAVVALLKELGASKQLETLIEGESLLNDGTAIVAFTAFRGMVLGEEKTIEELVGFGLQLSLGGPLLGAIFAAISIVALSYLYNDAVSEITVTVVGCYSVFMIAEATMLHTSGVLAVVTLGVLMSGFGKVHVSPEVEHAMHGFWEMLSYFSNTVIFLLSGVIIAHKTLYSEHIDLQDWGYLLALYALLHAIRLVVVLVCWPALACCGYHVDWRRAAVLTYAGLRGAVGLSLGLIVEQTTLFDAALAKAHPDGRYDKAFRAHVLFFVAGIAFLTLLVNGSTTKALLGALGLQGEPKASKQLFRQSCQLLNNRVEQRAAELQRDPHLLRADWRQLWAYLPVPTADVYRQRRSKGHIFTTRGEQNRLPPRLRNRWMRYAERFDEAFGLQLLVECASNFAAGHEAAAGKARFWGVGGEEGAAAAVVVEAHAEAGRAEELLRSIEEAFPEVVRATQTGLAVRALLIAERREIESLARDGALEPSQAERLLDANSASTKKATLHPPSLDLPSVRQLIRGMAFASGVDGAVIDKLKAASRRRLIPAGSPIFGVAQPATAVVLLVSGQAALLAPNAAVVADRGFHVGFTADGDDGYDSAADSPRETAARRGDRGERADADDEAAAFDAVGATDGDSPVSSTSGRATPDSGPLEGSTPPVVVAAARRAAVSSPLGGRFPGSAGFGSAMPGSGGPVAAARGSAKSLSRAQSAAAAGRVLLRRSEGPGTLLGLLAVLEGTPHLADARARTPVEVVELAAPALRGAMAASPALTRNLWAAAAARVAELFLDTFAECSPEAIQEAVATGVLVVPAGPHAVRDLTMPGAEPANRPLSSRAARAGRAAGMSRAASSTGGSLGGGRMSRLASEMTEVKPPPSQTLKAGTSRGSLSSPGHGVSGWISTDGDTFILLRGSLLQRGQTRLVPAVHAFRTIHPCAEPLRFSSGSLLLRLSAECMRRLADTGSASPIAGNGGGMGRAPSHGDVAAARAAEKFQFRSLVENSERLAAGLPGARNRS</sequence>
<dbReference type="GO" id="GO:0015386">
    <property type="term" value="F:potassium:proton antiporter activity"/>
    <property type="evidence" value="ECO:0007669"/>
    <property type="project" value="TreeGrafter"/>
</dbReference>
<gene>
    <name evidence="13" type="ORF">FNF28_01678</name>
</gene>
<feature type="transmembrane region" description="Helical" evidence="11">
    <location>
        <begin position="259"/>
        <end position="291"/>
    </location>
</feature>
<dbReference type="Gene3D" id="2.60.120.10">
    <property type="entry name" value="Jelly Rolls"/>
    <property type="match status" value="1"/>
</dbReference>
<evidence type="ECO:0000256" key="10">
    <source>
        <dbReference type="SAM" id="MobiDB-lite"/>
    </source>
</evidence>
<proteinExistence type="predicted"/>
<feature type="transmembrane region" description="Helical" evidence="11">
    <location>
        <begin position="421"/>
        <end position="440"/>
    </location>
</feature>
<feature type="domain" description="Cyclic nucleotide-binding" evidence="12">
    <location>
        <begin position="879"/>
        <end position="936"/>
    </location>
</feature>
<keyword evidence="6" id="KW-0915">Sodium</keyword>
<feature type="transmembrane region" description="Helical" evidence="11">
    <location>
        <begin position="29"/>
        <end position="47"/>
    </location>
</feature>
<evidence type="ECO:0000256" key="4">
    <source>
        <dbReference type="ARBA" id="ARBA00022692"/>
    </source>
</evidence>
<dbReference type="SUPFAM" id="SSF51206">
    <property type="entry name" value="cAMP-binding domain-like"/>
    <property type="match status" value="1"/>
</dbReference>
<feature type="transmembrane region" description="Helical" evidence="11">
    <location>
        <begin position="93"/>
        <end position="114"/>
    </location>
</feature>
<evidence type="ECO:0000256" key="3">
    <source>
        <dbReference type="ARBA" id="ARBA00022475"/>
    </source>
</evidence>
<dbReference type="InterPro" id="IPR018422">
    <property type="entry name" value="Cation/H_exchanger_CPA1"/>
</dbReference>
<dbReference type="PANTHER" id="PTHR10110:SF86">
    <property type="entry name" value="SODIUM_HYDROGEN EXCHANGER 7"/>
    <property type="match status" value="1"/>
</dbReference>
<feature type="compositionally biased region" description="Polar residues" evidence="10">
    <location>
        <begin position="1031"/>
        <end position="1044"/>
    </location>
</feature>
<dbReference type="InterPro" id="IPR000595">
    <property type="entry name" value="cNMP-bd_dom"/>
</dbReference>
<evidence type="ECO:0000313" key="13">
    <source>
        <dbReference type="EMBL" id="KAA0170069.1"/>
    </source>
</evidence>
<keyword evidence="4 11" id="KW-0812">Transmembrane</keyword>
<dbReference type="CDD" id="cd00038">
    <property type="entry name" value="CAP_ED"/>
    <property type="match status" value="1"/>
</dbReference>
<feature type="compositionally biased region" description="Low complexity" evidence="10">
    <location>
        <begin position="987"/>
        <end position="1007"/>
    </location>
</feature>
<evidence type="ECO:0000256" key="2">
    <source>
        <dbReference type="ARBA" id="ARBA00022448"/>
    </source>
</evidence>
<feature type="region of interest" description="Disordered" evidence="10">
    <location>
        <begin position="747"/>
        <end position="812"/>
    </location>
</feature>
<dbReference type="Gene3D" id="6.10.140.1330">
    <property type="match status" value="1"/>
</dbReference>
<dbReference type="EMBL" id="VLTL01000016">
    <property type="protein sequence ID" value="KAA0170069.1"/>
    <property type="molecule type" value="Genomic_DNA"/>
</dbReference>
<evidence type="ECO:0000256" key="6">
    <source>
        <dbReference type="ARBA" id="ARBA00023053"/>
    </source>
</evidence>
<dbReference type="PANTHER" id="PTHR10110">
    <property type="entry name" value="SODIUM/HYDROGEN EXCHANGER"/>
    <property type="match status" value="1"/>
</dbReference>
<keyword evidence="5 11" id="KW-1133">Transmembrane helix</keyword>
<dbReference type="GO" id="GO:0098719">
    <property type="term" value="P:sodium ion import across plasma membrane"/>
    <property type="evidence" value="ECO:0007669"/>
    <property type="project" value="TreeGrafter"/>
</dbReference>
<feature type="transmembrane region" description="Helical" evidence="11">
    <location>
        <begin position="54"/>
        <end position="73"/>
    </location>
</feature>
<evidence type="ECO:0000313" key="14">
    <source>
        <dbReference type="Proteomes" id="UP000324907"/>
    </source>
</evidence>
<evidence type="ECO:0000256" key="7">
    <source>
        <dbReference type="ARBA" id="ARBA00023065"/>
    </source>
</evidence>
<keyword evidence="2" id="KW-0813">Transport</keyword>
<dbReference type="Pfam" id="PF00999">
    <property type="entry name" value="Na_H_Exchanger"/>
    <property type="match status" value="1"/>
</dbReference>
<dbReference type="InterPro" id="IPR006153">
    <property type="entry name" value="Cation/H_exchanger_TM"/>
</dbReference>
<keyword evidence="7" id="KW-0406">Ion transport</keyword>
<keyword evidence="9" id="KW-0739">Sodium transport</keyword>
<evidence type="ECO:0000256" key="9">
    <source>
        <dbReference type="ARBA" id="ARBA00023201"/>
    </source>
</evidence>
<protein>
    <recommendedName>
        <fullName evidence="12">Cyclic nucleotide-binding domain-containing protein</fullName>
    </recommendedName>
</protein>
<feature type="transmembrane region" description="Helical" evidence="11">
    <location>
        <begin position="344"/>
        <end position="367"/>
    </location>
</feature>
<feature type="transmembrane region" description="Helical" evidence="11">
    <location>
        <begin position="379"/>
        <end position="400"/>
    </location>
</feature>
<dbReference type="InterPro" id="IPR018490">
    <property type="entry name" value="cNMP-bd_dom_sf"/>
</dbReference>
<dbReference type="Proteomes" id="UP000324907">
    <property type="component" value="Unassembled WGS sequence"/>
</dbReference>
<dbReference type="GO" id="GO:0051453">
    <property type="term" value="P:regulation of intracellular pH"/>
    <property type="evidence" value="ECO:0007669"/>
    <property type="project" value="TreeGrafter"/>
</dbReference>
<organism evidence="13 14">
    <name type="scientific">Cafeteria roenbergensis</name>
    <name type="common">Marine flagellate</name>
    <dbReference type="NCBI Taxonomy" id="33653"/>
    <lineage>
        <taxon>Eukaryota</taxon>
        <taxon>Sar</taxon>
        <taxon>Stramenopiles</taxon>
        <taxon>Bigyra</taxon>
        <taxon>Opalozoa</taxon>
        <taxon>Bicosoecida</taxon>
        <taxon>Cafeteriaceae</taxon>
        <taxon>Cafeteria</taxon>
    </lineage>
</organism>
<feature type="transmembrane region" description="Helical" evidence="11">
    <location>
        <begin position="121"/>
        <end position="144"/>
    </location>
</feature>
<evidence type="ECO:0000259" key="12">
    <source>
        <dbReference type="PROSITE" id="PS50042"/>
    </source>
</evidence>
<evidence type="ECO:0000256" key="1">
    <source>
        <dbReference type="ARBA" id="ARBA00004651"/>
    </source>
</evidence>
<name>A0A5A8DY00_CAFRO</name>
<dbReference type="GO" id="GO:0015385">
    <property type="term" value="F:sodium:proton antiporter activity"/>
    <property type="evidence" value="ECO:0007669"/>
    <property type="project" value="InterPro"/>
</dbReference>
<dbReference type="InterPro" id="IPR014710">
    <property type="entry name" value="RmlC-like_jellyroll"/>
</dbReference>
<dbReference type="AlphaFoldDB" id="A0A5A8DY00"/>
<evidence type="ECO:0000256" key="11">
    <source>
        <dbReference type="SAM" id="Phobius"/>
    </source>
</evidence>
<evidence type="ECO:0000256" key="8">
    <source>
        <dbReference type="ARBA" id="ARBA00023136"/>
    </source>
</evidence>
<feature type="compositionally biased region" description="Low complexity" evidence="10">
    <location>
        <begin position="781"/>
        <end position="791"/>
    </location>
</feature>
<feature type="region of interest" description="Disordered" evidence="10">
    <location>
        <begin position="976"/>
        <end position="1047"/>
    </location>
</feature>
<accession>A0A5A8DY00</accession>
<evidence type="ECO:0000256" key="5">
    <source>
        <dbReference type="ARBA" id="ARBA00022989"/>
    </source>
</evidence>
<dbReference type="GO" id="GO:0005886">
    <property type="term" value="C:plasma membrane"/>
    <property type="evidence" value="ECO:0007669"/>
    <property type="project" value="UniProtKB-SubCell"/>
</dbReference>
<keyword evidence="3" id="KW-1003">Cell membrane</keyword>
<keyword evidence="8 11" id="KW-0472">Membrane</keyword>